<feature type="compositionally biased region" description="Basic and acidic residues" evidence="1">
    <location>
        <begin position="65"/>
        <end position="75"/>
    </location>
</feature>
<proteinExistence type="predicted"/>
<evidence type="ECO:0000256" key="1">
    <source>
        <dbReference type="SAM" id="MobiDB-lite"/>
    </source>
</evidence>
<keyword evidence="3" id="KW-1185">Reference proteome</keyword>
<dbReference type="Proteomes" id="UP000887013">
    <property type="component" value="Unassembled WGS sequence"/>
</dbReference>
<evidence type="ECO:0000313" key="3">
    <source>
        <dbReference type="Proteomes" id="UP000887013"/>
    </source>
</evidence>
<dbReference type="AlphaFoldDB" id="A0A8X6QR10"/>
<accession>A0A8X6QR10</accession>
<comment type="caution">
    <text evidence="2">The sequence shown here is derived from an EMBL/GenBank/DDBJ whole genome shotgun (WGS) entry which is preliminary data.</text>
</comment>
<evidence type="ECO:0000313" key="2">
    <source>
        <dbReference type="EMBL" id="GFU38581.1"/>
    </source>
</evidence>
<protein>
    <submittedName>
        <fullName evidence="2">Uncharacterized protein</fullName>
    </submittedName>
</protein>
<sequence>MNGDVTGYRIAMTTTSSPICHLTGGIQPEKYPKCKCIQSGNPNKERGRVSKECRSGHIKKRAKEKGRDGSRRAQQDNILHEWRYNSCVKFNVHHH</sequence>
<organism evidence="2 3">
    <name type="scientific">Nephila pilipes</name>
    <name type="common">Giant wood spider</name>
    <name type="synonym">Nephila maculata</name>
    <dbReference type="NCBI Taxonomy" id="299642"/>
    <lineage>
        <taxon>Eukaryota</taxon>
        <taxon>Metazoa</taxon>
        <taxon>Ecdysozoa</taxon>
        <taxon>Arthropoda</taxon>
        <taxon>Chelicerata</taxon>
        <taxon>Arachnida</taxon>
        <taxon>Araneae</taxon>
        <taxon>Araneomorphae</taxon>
        <taxon>Entelegynae</taxon>
        <taxon>Araneoidea</taxon>
        <taxon>Nephilidae</taxon>
        <taxon>Nephila</taxon>
    </lineage>
</organism>
<feature type="compositionally biased region" description="Basic and acidic residues" evidence="1">
    <location>
        <begin position="43"/>
        <end position="55"/>
    </location>
</feature>
<reference evidence="2" key="1">
    <citation type="submission" date="2020-08" db="EMBL/GenBank/DDBJ databases">
        <title>Multicomponent nature underlies the extraordinary mechanical properties of spider dragline silk.</title>
        <authorList>
            <person name="Kono N."/>
            <person name="Nakamura H."/>
            <person name="Mori M."/>
            <person name="Yoshida Y."/>
            <person name="Ohtoshi R."/>
            <person name="Malay A.D."/>
            <person name="Moran D.A.P."/>
            <person name="Tomita M."/>
            <person name="Numata K."/>
            <person name="Arakawa K."/>
        </authorList>
    </citation>
    <scope>NUCLEOTIDE SEQUENCE</scope>
</reference>
<name>A0A8X6QR10_NEPPI</name>
<feature type="region of interest" description="Disordered" evidence="1">
    <location>
        <begin position="42"/>
        <end position="75"/>
    </location>
</feature>
<dbReference type="EMBL" id="BMAW01084384">
    <property type="protein sequence ID" value="GFU38581.1"/>
    <property type="molecule type" value="Genomic_DNA"/>
</dbReference>
<gene>
    <name evidence="2" type="ORF">NPIL_252881</name>
</gene>